<dbReference type="EMBL" id="MUXN01000023">
    <property type="protein sequence ID" value="OOC02980.1"/>
    <property type="molecule type" value="Genomic_DNA"/>
</dbReference>
<feature type="region of interest" description="Disordered" evidence="1">
    <location>
        <begin position="345"/>
        <end position="409"/>
    </location>
</feature>
<reference evidence="5 6" key="1">
    <citation type="submission" date="2017-02" db="EMBL/GenBank/DDBJ databases">
        <title>Amycolatopsis azurea DSM 43854 draft genome.</title>
        <authorList>
            <person name="Mayilraj S."/>
        </authorList>
    </citation>
    <scope>NUCLEOTIDE SEQUENCE [LARGE SCALE GENOMIC DNA]</scope>
    <source>
        <strain evidence="5 6">DSM 43854</strain>
    </source>
</reference>
<proteinExistence type="predicted"/>
<evidence type="ECO:0000313" key="6">
    <source>
        <dbReference type="Proteomes" id="UP000188551"/>
    </source>
</evidence>
<dbReference type="PROSITE" id="PS51257">
    <property type="entry name" value="PROKAR_LIPOPROTEIN"/>
    <property type="match status" value="1"/>
</dbReference>
<dbReference type="Pfam" id="PF05048">
    <property type="entry name" value="NosD"/>
    <property type="match status" value="1"/>
</dbReference>
<protein>
    <submittedName>
        <fullName evidence="5">Plasmid stabilization protein</fullName>
    </submittedName>
</protein>
<keyword evidence="6" id="KW-1185">Reference proteome</keyword>
<evidence type="ECO:0000259" key="3">
    <source>
        <dbReference type="Pfam" id="PF05048"/>
    </source>
</evidence>
<comment type="caution">
    <text evidence="5">The sequence shown here is derived from an EMBL/GenBank/DDBJ whole genome shotgun (WGS) entry which is preliminary data.</text>
</comment>
<dbReference type="InterPro" id="IPR006626">
    <property type="entry name" value="PbH1"/>
</dbReference>
<feature type="chain" id="PRO_5045893658" evidence="2">
    <location>
        <begin position="30"/>
        <end position="409"/>
    </location>
</feature>
<dbReference type="Gene3D" id="2.160.20.10">
    <property type="entry name" value="Single-stranded right-handed beta-helix, Pectin lyase-like"/>
    <property type="match status" value="1"/>
</dbReference>
<feature type="signal peptide" evidence="2">
    <location>
        <begin position="1"/>
        <end position="29"/>
    </location>
</feature>
<gene>
    <name evidence="5" type="ORF">B0293_28815</name>
</gene>
<name>A0ABX3J5N3_9PSEU</name>
<dbReference type="InterPro" id="IPR011050">
    <property type="entry name" value="Pectin_lyase_fold/virulence"/>
</dbReference>
<evidence type="ECO:0000256" key="2">
    <source>
        <dbReference type="SAM" id="SignalP"/>
    </source>
</evidence>
<feature type="compositionally biased region" description="Low complexity" evidence="1">
    <location>
        <begin position="354"/>
        <end position="366"/>
    </location>
</feature>
<organism evidence="5 6">
    <name type="scientific">Amycolatopsis azurea DSM 43854</name>
    <dbReference type="NCBI Taxonomy" id="1238180"/>
    <lineage>
        <taxon>Bacteria</taxon>
        <taxon>Bacillati</taxon>
        <taxon>Actinomycetota</taxon>
        <taxon>Actinomycetes</taxon>
        <taxon>Pseudonocardiales</taxon>
        <taxon>Pseudonocardiaceae</taxon>
        <taxon>Amycolatopsis</taxon>
    </lineage>
</organism>
<dbReference type="SUPFAM" id="SSF51126">
    <property type="entry name" value="Pectin lyase-like"/>
    <property type="match status" value="1"/>
</dbReference>
<sequence length="409" mass="41888">MFRCGRRCRRPAAIVLAALVAVSSGGCTGGDAPVAHSSPGVIRVPEDAKTIQQGLDAAQPGDLVLVGPGEYHESITMTKPRVVLRGVDRNTVVVDGDFTKVNGITVTGAQSVVENLTVRRFLANGVLFTGVTDQKLQGPGGGGSHYDPLDSQRFPPLQGFRASFVTAYNNALYGIYSFDARDGVIENSYASGQADSGIYVGQCRPCNTVVRDNLVEHNAVGIEVTNASENLWFLGNRAVRNRVGVTVNSNDFESLAPQHGAVLAGNTVVGNNDPHSPAQADGGFGIGIGIGGGSANTVARNLVKDNAAAGIIVSDVQGYAADGNTVTDSVVTGNGTDLVLTAAGKENRLGGSPGTTPAAVTAPPGADFRGLPQPPAQPRLPGGPDAPWRAAVGLPGPVDPGTYPLPAAP</sequence>
<feature type="domain" description="Periplasmic copper-binding protein NosD beta helix" evidence="3">
    <location>
        <begin position="259"/>
        <end position="349"/>
    </location>
</feature>
<dbReference type="SMART" id="SM00710">
    <property type="entry name" value="PbH1"/>
    <property type="match status" value="7"/>
</dbReference>
<accession>A0ABX3J5N3</accession>
<keyword evidence="2" id="KW-0732">Signal</keyword>
<feature type="domain" description="Right handed beta helix" evidence="4">
    <location>
        <begin position="102"/>
        <end position="251"/>
    </location>
</feature>
<evidence type="ECO:0000256" key="1">
    <source>
        <dbReference type="SAM" id="MobiDB-lite"/>
    </source>
</evidence>
<dbReference type="InterPro" id="IPR039448">
    <property type="entry name" value="Beta_helix"/>
</dbReference>
<dbReference type="InterPro" id="IPR012334">
    <property type="entry name" value="Pectin_lyas_fold"/>
</dbReference>
<dbReference type="Proteomes" id="UP000188551">
    <property type="component" value="Unassembled WGS sequence"/>
</dbReference>
<dbReference type="Pfam" id="PF13229">
    <property type="entry name" value="Beta_helix"/>
    <property type="match status" value="1"/>
</dbReference>
<dbReference type="InterPro" id="IPR007742">
    <property type="entry name" value="NosD_dom"/>
</dbReference>
<evidence type="ECO:0000313" key="5">
    <source>
        <dbReference type="EMBL" id="OOC02980.1"/>
    </source>
</evidence>
<evidence type="ECO:0000259" key="4">
    <source>
        <dbReference type="Pfam" id="PF13229"/>
    </source>
</evidence>